<keyword evidence="3" id="KW-1185">Reference proteome</keyword>
<keyword evidence="1" id="KW-0812">Transmembrane</keyword>
<accession>A0ABY7N9U1</accession>
<gene>
    <name evidence="2" type="ORF">KIV56_12580</name>
</gene>
<dbReference type="RefSeq" id="WP_281533804.1">
    <property type="nucleotide sequence ID" value="NZ_CP075584.1"/>
</dbReference>
<keyword evidence="1" id="KW-1133">Transmembrane helix</keyword>
<evidence type="ECO:0008006" key="4">
    <source>
        <dbReference type="Google" id="ProtNLM"/>
    </source>
</evidence>
<dbReference type="Proteomes" id="UP001212421">
    <property type="component" value="Chromosome"/>
</dbReference>
<proteinExistence type="predicted"/>
<reference evidence="2 3" key="1">
    <citation type="submission" date="2021-05" db="EMBL/GenBank/DDBJ databases">
        <authorList>
            <person name="Kumar R."/>
            <person name="Kumar A."/>
            <person name="Mukhia S."/>
        </authorList>
    </citation>
    <scope>NUCLEOTIDE SEQUENCE [LARGE SCALE GENOMIC DNA]</scope>
    <source>
        <strain evidence="2 3">ERMR7:08</strain>
    </source>
</reference>
<evidence type="ECO:0000313" key="3">
    <source>
        <dbReference type="Proteomes" id="UP001212421"/>
    </source>
</evidence>
<organism evidence="2 3">
    <name type="scientific">Cryobacterium breve</name>
    <dbReference type="NCBI Taxonomy" id="1259258"/>
    <lineage>
        <taxon>Bacteria</taxon>
        <taxon>Bacillati</taxon>
        <taxon>Actinomycetota</taxon>
        <taxon>Actinomycetes</taxon>
        <taxon>Micrococcales</taxon>
        <taxon>Microbacteriaceae</taxon>
        <taxon>Cryobacterium</taxon>
    </lineage>
</organism>
<evidence type="ECO:0000256" key="1">
    <source>
        <dbReference type="SAM" id="Phobius"/>
    </source>
</evidence>
<protein>
    <recommendedName>
        <fullName evidence="4">SRPBCC family protein</fullName>
    </recommendedName>
</protein>
<sequence length="180" mass="20082">MLMSVGHFSGRGFILSMIGAAALSCIIWLHQWRVMAEMRTAMLQVDPGSTVILGQLARTSPSPAMIAGFHASSSITKSTWQMGISIRANSVEMWAWDSRTPRRAVRISRALIRSVTIDWDYVMNRPRDCVRIEWTDHGTTQWIKFAPIDLDRTLLGFMKDAALEQVAAELRSAATGSLTE</sequence>
<keyword evidence="1" id="KW-0472">Membrane</keyword>
<evidence type="ECO:0000313" key="2">
    <source>
        <dbReference type="EMBL" id="WBM79277.1"/>
    </source>
</evidence>
<dbReference type="EMBL" id="CP075584">
    <property type="protein sequence ID" value="WBM79277.1"/>
    <property type="molecule type" value="Genomic_DNA"/>
</dbReference>
<name>A0ABY7N9U1_9MICO</name>
<feature type="transmembrane region" description="Helical" evidence="1">
    <location>
        <begin position="12"/>
        <end position="29"/>
    </location>
</feature>